<reference evidence="3" key="1">
    <citation type="submission" date="2022-08" db="EMBL/GenBank/DDBJ databases">
        <title>Whole genome sequencing of non-tuberculosis mycobacteria type-strains.</title>
        <authorList>
            <person name="Igarashi Y."/>
            <person name="Osugi A."/>
            <person name="Mitarai S."/>
        </authorList>
    </citation>
    <scope>NUCLEOTIDE SEQUENCE</scope>
    <source>
        <strain evidence="3">ATCC 19423</strain>
    </source>
</reference>
<evidence type="ECO:0000256" key="1">
    <source>
        <dbReference type="SAM" id="MobiDB-lite"/>
    </source>
</evidence>
<feature type="compositionally biased region" description="Basic and acidic residues" evidence="1">
    <location>
        <begin position="83"/>
        <end position="102"/>
    </location>
</feature>
<gene>
    <name evidence="3" type="ORF">MJO63_11865</name>
</gene>
<protein>
    <recommendedName>
        <fullName evidence="5">Transmembrane protein</fullName>
    </recommendedName>
</protein>
<keyword evidence="4" id="KW-1185">Reference proteome</keyword>
<keyword evidence="2" id="KW-1133">Transmembrane helix</keyword>
<keyword evidence="2" id="KW-0812">Transmembrane</keyword>
<keyword evidence="2" id="KW-0472">Membrane</keyword>
<name>A0ABY3VDR2_MYCUL</name>
<evidence type="ECO:0000313" key="4">
    <source>
        <dbReference type="Proteomes" id="UP001055253"/>
    </source>
</evidence>
<sequence>MSVILTSQLNNGENASGASKAEILREHRPGVPLDQPVLHELSRAYSVVFVVAVVLAVLAFIPLAFLPKWSALTALSQTSSLERTPEPDAAPHGRQSPPEDTRPGAGRNSSSNDLTPSGPDG</sequence>
<evidence type="ECO:0008006" key="5">
    <source>
        <dbReference type="Google" id="ProtNLM"/>
    </source>
</evidence>
<proteinExistence type="predicted"/>
<accession>A0ABY3VDR2</accession>
<evidence type="ECO:0000256" key="2">
    <source>
        <dbReference type="SAM" id="Phobius"/>
    </source>
</evidence>
<feature type="transmembrane region" description="Helical" evidence="2">
    <location>
        <begin position="44"/>
        <end position="66"/>
    </location>
</feature>
<organism evidence="3 4">
    <name type="scientific">Mycobacterium ulcerans</name>
    <dbReference type="NCBI Taxonomy" id="1809"/>
    <lineage>
        <taxon>Bacteria</taxon>
        <taxon>Bacillati</taxon>
        <taxon>Actinomycetota</taxon>
        <taxon>Actinomycetes</taxon>
        <taxon>Mycobacteriales</taxon>
        <taxon>Mycobacteriaceae</taxon>
        <taxon>Mycobacterium</taxon>
        <taxon>Mycobacterium ulcerans group</taxon>
    </lineage>
</organism>
<feature type="region of interest" description="Disordered" evidence="1">
    <location>
        <begin position="78"/>
        <end position="121"/>
    </location>
</feature>
<dbReference type="EMBL" id="CP092429">
    <property type="protein sequence ID" value="ULP53607.1"/>
    <property type="molecule type" value="Genomic_DNA"/>
</dbReference>
<evidence type="ECO:0000313" key="3">
    <source>
        <dbReference type="EMBL" id="ULP53607.1"/>
    </source>
</evidence>
<dbReference type="Proteomes" id="UP001055253">
    <property type="component" value="Chromosome"/>
</dbReference>
<dbReference type="RefSeq" id="WP_071497885.1">
    <property type="nucleotide sequence ID" value="NZ_CP085200.1"/>
</dbReference>